<feature type="compositionally biased region" description="Basic residues" evidence="1">
    <location>
        <begin position="362"/>
        <end position="376"/>
    </location>
</feature>
<organism evidence="2 3">
    <name type="scientific">Arachis hypogaea</name>
    <name type="common">Peanut</name>
    <dbReference type="NCBI Taxonomy" id="3818"/>
    <lineage>
        <taxon>Eukaryota</taxon>
        <taxon>Viridiplantae</taxon>
        <taxon>Streptophyta</taxon>
        <taxon>Embryophyta</taxon>
        <taxon>Tracheophyta</taxon>
        <taxon>Spermatophyta</taxon>
        <taxon>Magnoliopsida</taxon>
        <taxon>eudicotyledons</taxon>
        <taxon>Gunneridae</taxon>
        <taxon>Pentapetalae</taxon>
        <taxon>rosids</taxon>
        <taxon>fabids</taxon>
        <taxon>Fabales</taxon>
        <taxon>Fabaceae</taxon>
        <taxon>Papilionoideae</taxon>
        <taxon>50 kb inversion clade</taxon>
        <taxon>dalbergioids sensu lato</taxon>
        <taxon>Dalbergieae</taxon>
        <taxon>Pterocarpus clade</taxon>
        <taxon>Arachis</taxon>
    </lineage>
</organism>
<proteinExistence type="predicted"/>
<dbReference type="AlphaFoldDB" id="A0A444Y5S8"/>
<evidence type="ECO:0000256" key="1">
    <source>
        <dbReference type="SAM" id="MobiDB-lite"/>
    </source>
</evidence>
<dbReference type="PANTHER" id="PTHR47718">
    <property type="entry name" value="OS01G0519700 PROTEIN"/>
    <property type="match status" value="1"/>
</dbReference>
<gene>
    <name evidence="2" type="ORF">Ahy_B08g093287</name>
</gene>
<dbReference type="EMBL" id="SDMP01000018">
    <property type="protein sequence ID" value="RYQ97259.1"/>
    <property type="molecule type" value="Genomic_DNA"/>
</dbReference>
<keyword evidence="3" id="KW-1185">Reference proteome</keyword>
<name>A0A444Y5S8_ARAHY</name>
<dbReference type="Proteomes" id="UP000289738">
    <property type="component" value="Chromosome B08"/>
</dbReference>
<sequence length="481" mass="54566">MGLMVGQAGGYANVGFTKKDLDNHFQRTCHAKLIGGDSNAMISYLLGKVDVDPMAMGRYSATDEGWLTNLFWVDGICRSDYQCFGDVLAFDTTYRKNKYRRPLENEWVLNEYEKRKSWTSAYLRDKFCAGFRTTSRCEAINNFIKRFICIRQSLLELVQNLKHALKDYRNNELVSQFKTMYEETVLTTGLEVLELSAANFYTREILGEVKKDIQGVVALDVINEENISTTVVLKVKDRWSSEGIPCSHMFCAMKRVGLQKFSDSLLLKRWSKDVKKYLDESSAGGTMQDKEREFLMRYDALSVAATWMVFLGAQDGPSFHDTMNEVCHWTQILERISGLKRQTRDSPMPNFVGDPSVVKTKGVPKGKKERDKRRYTKYNSAGHVKNKCPVRNDGNDLGDKTGSGTQASFGTEEKLPEDPMASQETLAVPNTEVNASVQQEFGLGDSGLINGHKTPIPPYGSHQWLLQVVQQEHYSKFNVMQ</sequence>
<feature type="region of interest" description="Disordered" evidence="1">
    <location>
        <begin position="343"/>
        <end position="419"/>
    </location>
</feature>
<reference evidence="2 3" key="1">
    <citation type="submission" date="2019-01" db="EMBL/GenBank/DDBJ databases">
        <title>Sequencing of cultivated peanut Arachis hypogaea provides insights into genome evolution and oil improvement.</title>
        <authorList>
            <person name="Chen X."/>
        </authorList>
    </citation>
    <scope>NUCLEOTIDE SEQUENCE [LARGE SCALE GENOMIC DNA]</scope>
    <source>
        <strain evidence="3">cv. Fuhuasheng</strain>
        <tissue evidence="2">Leaves</tissue>
    </source>
</reference>
<protein>
    <submittedName>
        <fullName evidence="2">Uncharacterized protein</fullName>
    </submittedName>
</protein>
<dbReference type="PANTHER" id="PTHR47718:SF7">
    <property type="entry name" value="PROTEIN FAR1-RELATED SEQUENCE"/>
    <property type="match status" value="1"/>
</dbReference>
<accession>A0A444Y5S8</accession>
<evidence type="ECO:0000313" key="3">
    <source>
        <dbReference type="Proteomes" id="UP000289738"/>
    </source>
</evidence>
<evidence type="ECO:0000313" key="2">
    <source>
        <dbReference type="EMBL" id="RYQ97259.1"/>
    </source>
</evidence>
<comment type="caution">
    <text evidence="2">The sequence shown here is derived from an EMBL/GenBank/DDBJ whole genome shotgun (WGS) entry which is preliminary data.</text>
</comment>